<evidence type="ECO:0000256" key="1">
    <source>
        <dbReference type="ARBA" id="ARBA00023125"/>
    </source>
</evidence>
<dbReference type="EMBL" id="BK032644">
    <property type="protein sequence ID" value="DAF52876.1"/>
    <property type="molecule type" value="Genomic_DNA"/>
</dbReference>
<keyword evidence="1" id="KW-0238">DNA-binding</keyword>
<dbReference type="Pfam" id="PF01381">
    <property type="entry name" value="HTH_3"/>
    <property type="match status" value="1"/>
</dbReference>
<dbReference type="PANTHER" id="PTHR46558">
    <property type="entry name" value="TRACRIPTIONAL REGULATORY PROTEIN-RELATED-RELATED"/>
    <property type="match status" value="1"/>
</dbReference>
<dbReference type="Gene3D" id="1.10.260.40">
    <property type="entry name" value="lambda repressor-like DNA-binding domains"/>
    <property type="match status" value="1"/>
</dbReference>
<dbReference type="GO" id="GO:0003677">
    <property type="term" value="F:DNA binding"/>
    <property type="evidence" value="ECO:0007669"/>
    <property type="project" value="UniProtKB-KW"/>
</dbReference>
<dbReference type="InterPro" id="IPR001387">
    <property type="entry name" value="Cro/C1-type_HTH"/>
</dbReference>
<protein>
    <submittedName>
        <fullName evidence="3">Helix-turn-helix domain protein</fullName>
    </submittedName>
</protein>
<sequence length="62" mass="7261">MKYTLKMLRASKNWSQLTASKAIGVSVDTWGNWERKRSYPDVPHIKKIQEVFGVTYDDIIFL</sequence>
<dbReference type="InterPro" id="IPR010982">
    <property type="entry name" value="Lambda_DNA-bd_dom_sf"/>
</dbReference>
<dbReference type="CDD" id="cd00093">
    <property type="entry name" value="HTH_XRE"/>
    <property type="match status" value="1"/>
</dbReference>
<name>A0A8S5SPA2_9CAUD</name>
<evidence type="ECO:0000259" key="2">
    <source>
        <dbReference type="PROSITE" id="PS50943"/>
    </source>
</evidence>
<feature type="domain" description="HTH cro/C1-type" evidence="2">
    <location>
        <begin position="5"/>
        <end position="59"/>
    </location>
</feature>
<dbReference type="PANTHER" id="PTHR46558:SF4">
    <property type="entry name" value="DNA-BIDING PHAGE PROTEIN"/>
    <property type="match status" value="1"/>
</dbReference>
<reference evidence="3" key="1">
    <citation type="journal article" date="2021" name="Proc. Natl. Acad. Sci. U.S.A.">
        <title>A Catalog of Tens of Thousands of Viruses from Human Metagenomes Reveals Hidden Associations with Chronic Diseases.</title>
        <authorList>
            <person name="Tisza M.J."/>
            <person name="Buck C.B."/>
        </authorList>
    </citation>
    <scope>NUCLEOTIDE SEQUENCE</scope>
    <source>
        <strain evidence="3">CtGAB12</strain>
    </source>
</reference>
<dbReference type="PROSITE" id="PS50943">
    <property type="entry name" value="HTH_CROC1"/>
    <property type="match status" value="1"/>
</dbReference>
<evidence type="ECO:0000313" key="3">
    <source>
        <dbReference type="EMBL" id="DAF52876.1"/>
    </source>
</evidence>
<proteinExistence type="predicted"/>
<accession>A0A8S5SPA2</accession>
<organism evidence="3">
    <name type="scientific">Caudovirales sp. ctGAB12</name>
    <dbReference type="NCBI Taxonomy" id="2827632"/>
    <lineage>
        <taxon>Viruses</taxon>
        <taxon>Duplodnaviria</taxon>
        <taxon>Heunggongvirae</taxon>
        <taxon>Uroviricota</taxon>
        <taxon>Caudoviricetes</taxon>
    </lineage>
</organism>
<dbReference type="SMART" id="SM00530">
    <property type="entry name" value="HTH_XRE"/>
    <property type="match status" value="1"/>
</dbReference>
<dbReference type="SUPFAM" id="SSF47413">
    <property type="entry name" value="lambda repressor-like DNA-binding domains"/>
    <property type="match status" value="1"/>
</dbReference>